<dbReference type="SUPFAM" id="SSF56112">
    <property type="entry name" value="Protein kinase-like (PK-like)"/>
    <property type="match status" value="1"/>
</dbReference>
<dbReference type="AlphaFoldDB" id="A0A9P4K7P0"/>
<dbReference type="Gene3D" id="3.90.1200.10">
    <property type="match status" value="1"/>
</dbReference>
<protein>
    <recommendedName>
        <fullName evidence="1">protein-ribulosamine 3-kinase</fullName>
        <ecNumber evidence="1">2.7.1.172</ecNumber>
    </recommendedName>
</protein>
<evidence type="ECO:0000313" key="3">
    <source>
        <dbReference type="EMBL" id="KAF2261004.1"/>
    </source>
</evidence>
<keyword evidence="4" id="KW-1185">Reference proteome</keyword>
<dbReference type="InterPro" id="IPR016477">
    <property type="entry name" value="Fructo-/Ketosamine-3-kinase"/>
</dbReference>
<dbReference type="PANTHER" id="PTHR12149:SF8">
    <property type="entry name" value="PROTEIN-RIBULOSAMINE 3-KINASE"/>
    <property type="match status" value="1"/>
</dbReference>
<evidence type="ECO:0000256" key="1">
    <source>
        <dbReference type="ARBA" id="ARBA00011961"/>
    </source>
</evidence>
<organism evidence="3 4">
    <name type="scientific">Lojkania enalia</name>
    <dbReference type="NCBI Taxonomy" id="147567"/>
    <lineage>
        <taxon>Eukaryota</taxon>
        <taxon>Fungi</taxon>
        <taxon>Dikarya</taxon>
        <taxon>Ascomycota</taxon>
        <taxon>Pezizomycotina</taxon>
        <taxon>Dothideomycetes</taxon>
        <taxon>Pleosporomycetidae</taxon>
        <taxon>Pleosporales</taxon>
        <taxon>Pleosporales incertae sedis</taxon>
        <taxon>Lojkania</taxon>
    </lineage>
</organism>
<dbReference type="Proteomes" id="UP000800093">
    <property type="component" value="Unassembled WGS sequence"/>
</dbReference>
<proteinExistence type="predicted"/>
<gene>
    <name evidence="3" type="ORF">CC78DRAFT_584223</name>
</gene>
<evidence type="ECO:0000313" key="4">
    <source>
        <dbReference type="Proteomes" id="UP000800093"/>
    </source>
</evidence>
<accession>A0A9P4K7P0</accession>
<dbReference type="EMBL" id="ML986667">
    <property type="protein sequence ID" value="KAF2261004.1"/>
    <property type="molecule type" value="Genomic_DNA"/>
</dbReference>
<dbReference type="PANTHER" id="PTHR12149">
    <property type="entry name" value="FRUCTOSAMINE 3 KINASE-RELATED PROTEIN"/>
    <property type="match status" value="1"/>
</dbReference>
<dbReference type="InterPro" id="IPR011009">
    <property type="entry name" value="Kinase-like_dom_sf"/>
</dbReference>
<comment type="caution">
    <text evidence="3">The sequence shown here is derived from an EMBL/GenBank/DDBJ whole genome shotgun (WGS) entry which is preliminary data.</text>
</comment>
<reference evidence="4" key="1">
    <citation type="journal article" date="2020" name="Stud. Mycol.">
        <title>101 Dothideomycetes genomes: A test case for predicting lifestyles and emergence of pathogens.</title>
        <authorList>
            <person name="Haridas S."/>
            <person name="Albert R."/>
            <person name="Binder M."/>
            <person name="Bloem J."/>
            <person name="LaButti K."/>
            <person name="Salamov A."/>
            <person name="Andreopoulos B."/>
            <person name="Baker S."/>
            <person name="Barry K."/>
            <person name="Bills G."/>
            <person name="Bluhm B."/>
            <person name="Cannon C."/>
            <person name="Castanera R."/>
            <person name="Culley D."/>
            <person name="Daum C."/>
            <person name="Ezra D."/>
            <person name="Gonzalez J."/>
            <person name="Henrissat B."/>
            <person name="Kuo A."/>
            <person name="Liang C."/>
            <person name="Lipzen A."/>
            <person name="Lutzoni F."/>
            <person name="Magnuson J."/>
            <person name="Mondo S."/>
            <person name="Nolan M."/>
            <person name="Ohm R."/>
            <person name="Pangilinan J."/>
            <person name="Park H.-J."/>
            <person name="Ramirez L."/>
            <person name="Alfaro M."/>
            <person name="Sun H."/>
            <person name="Tritt A."/>
            <person name="Yoshinaga Y."/>
            <person name="Zwiers L.-H."/>
            <person name="Turgeon B."/>
            <person name="Goodwin S."/>
            <person name="Spatafora J."/>
            <person name="Crous P."/>
            <person name="Grigoriev I."/>
        </authorList>
    </citation>
    <scope>NUCLEOTIDE SEQUENCE [LARGE SCALE GENOMIC DNA]</scope>
    <source>
        <strain evidence="4">CBS 304.66</strain>
    </source>
</reference>
<dbReference type="Pfam" id="PF03881">
    <property type="entry name" value="Fructosamin_kin"/>
    <property type="match status" value="1"/>
</dbReference>
<dbReference type="GO" id="GO:0102193">
    <property type="term" value="F:protein-ribulosamine 3-kinase activity"/>
    <property type="evidence" value="ECO:0007669"/>
    <property type="project" value="UniProtKB-EC"/>
</dbReference>
<comment type="catalytic activity">
    <reaction evidence="2">
        <text>N(6)-D-ribulosyl-L-lysyl-[protein] + ATP = N(6)-(3-O-phospho-D-ribulosyl)-L-lysyl-[protein] + ADP + H(+)</text>
        <dbReference type="Rhea" id="RHEA:48432"/>
        <dbReference type="Rhea" id="RHEA-COMP:12103"/>
        <dbReference type="Rhea" id="RHEA-COMP:12104"/>
        <dbReference type="ChEBI" id="CHEBI:15378"/>
        <dbReference type="ChEBI" id="CHEBI:30616"/>
        <dbReference type="ChEBI" id="CHEBI:90418"/>
        <dbReference type="ChEBI" id="CHEBI:90420"/>
        <dbReference type="ChEBI" id="CHEBI:456216"/>
        <dbReference type="EC" id="2.7.1.172"/>
    </reaction>
    <physiologicalReaction direction="left-to-right" evidence="2">
        <dbReference type="Rhea" id="RHEA:48433"/>
    </physiologicalReaction>
</comment>
<dbReference type="OrthoDB" id="5772781at2759"/>
<name>A0A9P4K7P0_9PLEO</name>
<dbReference type="EC" id="2.7.1.172" evidence="1"/>
<evidence type="ECO:0000256" key="2">
    <source>
        <dbReference type="ARBA" id="ARBA00048655"/>
    </source>
</evidence>
<sequence length="368" mass="41474">MTDETASSTVAIKGPVSTEEPQFDPIVTPRETGLFNIDKSVIDSFPIRGTRVIHAFAYGQSRLSQTVKLVVEFPDKSTECYFLKVIMQGELARKMCEGEYESLKAIHDVSPDFSPKPYAWGNYGDGRSESYFILEEFPPALLARGLADLHQRSKSPTGKFGFHVQTCHGRIVQQVEWWDDSWAAVFDRHLRHFISLAYSYLKWPEFDAVGTLILDKVVPRLLLPLQQNSHILKPSLIHGDCWDGNTAMNAKSGNAFVIDMCSFYGHNEYDTGNWRAPRHKLSSGEYISHYKAIIPPSEPAGDWDARNLLYSLTFNIGNAISIPGSRQAHVVCDDMMALCNMFCPNDLRDAMAELEKSKDRSVDVAWVI</sequence>